<reference evidence="4 5" key="1">
    <citation type="submission" date="2024-08" db="EMBL/GenBank/DDBJ databases">
        <title>Insights into the chromosomal genome structure of Flemingia macrophylla.</title>
        <authorList>
            <person name="Ding Y."/>
            <person name="Zhao Y."/>
            <person name="Bi W."/>
            <person name="Wu M."/>
            <person name="Zhao G."/>
            <person name="Gong Y."/>
            <person name="Li W."/>
            <person name="Zhang P."/>
        </authorList>
    </citation>
    <scope>NUCLEOTIDE SEQUENCE [LARGE SCALE GENOMIC DNA]</scope>
    <source>
        <strain evidence="4">DYQJB</strain>
        <tissue evidence="4">Leaf</tissue>
    </source>
</reference>
<dbReference type="PANTHER" id="PTHR31234:SF2">
    <property type="entry name" value="OS05G0199100 PROTEIN"/>
    <property type="match status" value="1"/>
</dbReference>
<keyword evidence="3" id="KW-0812">Transmembrane</keyword>
<dbReference type="Proteomes" id="UP001603857">
    <property type="component" value="Unassembled WGS sequence"/>
</dbReference>
<organism evidence="4 5">
    <name type="scientific">Flemingia macrophylla</name>
    <dbReference type="NCBI Taxonomy" id="520843"/>
    <lineage>
        <taxon>Eukaryota</taxon>
        <taxon>Viridiplantae</taxon>
        <taxon>Streptophyta</taxon>
        <taxon>Embryophyta</taxon>
        <taxon>Tracheophyta</taxon>
        <taxon>Spermatophyta</taxon>
        <taxon>Magnoliopsida</taxon>
        <taxon>eudicotyledons</taxon>
        <taxon>Gunneridae</taxon>
        <taxon>Pentapetalae</taxon>
        <taxon>rosids</taxon>
        <taxon>fabids</taxon>
        <taxon>Fabales</taxon>
        <taxon>Fabaceae</taxon>
        <taxon>Papilionoideae</taxon>
        <taxon>50 kb inversion clade</taxon>
        <taxon>NPAAA clade</taxon>
        <taxon>indigoferoid/millettioid clade</taxon>
        <taxon>Phaseoleae</taxon>
        <taxon>Flemingia</taxon>
    </lineage>
</organism>
<evidence type="ECO:0000256" key="2">
    <source>
        <dbReference type="ARBA" id="ARBA00023136"/>
    </source>
</evidence>
<keyword evidence="2 3" id="KW-0472">Membrane</keyword>
<accession>A0ABD1N4L7</accession>
<sequence>MEEQAQPTNAVVVAAADPPPARRVHDTYIVQFPKDQVYRVPPRENALIVEQHRNPPAAVNKHRRCCCFCSLRLFITVALVVVAVVAVLCITLATLYFIFNPRGPVFKVSHVAVKESNTTSRSRYEVSLTATNVNRKLGVAYEHGDVSLLFEGAKVATGSFPVLAQRRQDSTEVKLHLVRSNGPQPNHDRAVELKLEMQLGLRVIAAGLKTWLMRSNVVCDFKVSGPRNDTRVLSQHCNDKFNQY</sequence>
<dbReference type="GO" id="GO:0016020">
    <property type="term" value="C:membrane"/>
    <property type="evidence" value="ECO:0007669"/>
    <property type="project" value="UniProtKB-SubCell"/>
</dbReference>
<comment type="caution">
    <text evidence="4">The sequence shown here is derived from an EMBL/GenBank/DDBJ whole genome shotgun (WGS) entry which is preliminary data.</text>
</comment>
<gene>
    <name evidence="4" type="ORF">Fmac_004331</name>
</gene>
<dbReference type="AlphaFoldDB" id="A0ABD1N4L7"/>
<dbReference type="PANTHER" id="PTHR31234">
    <property type="entry name" value="LATE EMBRYOGENESIS ABUNDANT (LEA) HYDROXYPROLINE-RICH GLYCOPROTEIN FAMILY"/>
    <property type="match status" value="1"/>
</dbReference>
<keyword evidence="5" id="KW-1185">Reference proteome</keyword>
<dbReference type="EMBL" id="JBGMDY010000002">
    <property type="protein sequence ID" value="KAL2343046.1"/>
    <property type="molecule type" value="Genomic_DNA"/>
</dbReference>
<evidence type="ECO:0008006" key="6">
    <source>
        <dbReference type="Google" id="ProtNLM"/>
    </source>
</evidence>
<evidence type="ECO:0000313" key="5">
    <source>
        <dbReference type="Proteomes" id="UP001603857"/>
    </source>
</evidence>
<comment type="subcellular location">
    <subcellularLocation>
        <location evidence="1">Membrane</location>
    </subcellularLocation>
</comment>
<evidence type="ECO:0000256" key="1">
    <source>
        <dbReference type="ARBA" id="ARBA00004370"/>
    </source>
</evidence>
<name>A0ABD1N4L7_9FABA</name>
<keyword evidence="3" id="KW-1133">Transmembrane helix</keyword>
<dbReference type="InterPro" id="IPR044839">
    <property type="entry name" value="NDR1-like"/>
</dbReference>
<evidence type="ECO:0000313" key="4">
    <source>
        <dbReference type="EMBL" id="KAL2343046.1"/>
    </source>
</evidence>
<proteinExistence type="predicted"/>
<protein>
    <recommendedName>
        <fullName evidence="6">Late embryogenesis abundant protein LEA-2 subgroup domain-containing protein</fullName>
    </recommendedName>
</protein>
<evidence type="ECO:0000256" key="3">
    <source>
        <dbReference type="SAM" id="Phobius"/>
    </source>
</evidence>
<feature type="transmembrane region" description="Helical" evidence="3">
    <location>
        <begin position="73"/>
        <end position="99"/>
    </location>
</feature>